<dbReference type="OrthoDB" id="3880401at2759"/>
<dbReference type="Proteomes" id="UP000028524">
    <property type="component" value="Unassembled WGS sequence"/>
</dbReference>
<dbReference type="HOGENOM" id="CLU_082183_1_0_1"/>
<evidence type="ECO:0000313" key="2">
    <source>
        <dbReference type="Proteomes" id="UP000028524"/>
    </source>
</evidence>
<proteinExistence type="predicted"/>
<dbReference type="InParanoid" id="A0A084R1Q3"/>
<name>A0A084R1Q3_STAC4</name>
<sequence length="248" mass="27591">MASSDSSQKLQVPELLYHTVLTVIDYQADPNGGIRYIFVLGTRGSLKSAKVFTQTSLEEIGYKKDDFINYDVRDLGETAPESWKHGDGVFVQATAPAGHVFVVKIDTTPNNESIPMNADGKIVLPNGATFLHYVVQRVIDYNADRNGSIQWYEIEGTYVHRADAWTAAHKCLEKSDYAEYDSRGDPNFVGEWPYGDEVAVHAVSETGQNCMVSVVVPVHRQEHERSGVFEKATKKQVPEKHTASAVRV</sequence>
<keyword evidence="2" id="KW-1185">Reference proteome</keyword>
<protein>
    <submittedName>
        <fullName evidence="1">Uncharacterized protein</fullName>
    </submittedName>
</protein>
<organism evidence="1 2">
    <name type="scientific">Stachybotrys chlorohalonatus (strain IBT 40285)</name>
    <dbReference type="NCBI Taxonomy" id="1283841"/>
    <lineage>
        <taxon>Eukaryota</taxon>
        <taxon>Fungi</taxon>
        <taxon>Dikarya</taxon>
        <taxon>Ascomycota</taxon>
        <taxon>Pezizomycotina</taxon>
        <taxon>Sordariomycetes</taxon>
        <taxon>Hypocreomycetidae</taxon>
        <taxon>Hypocreales</taxon>
        <taxon>Stachybotryaceae</taxon>
        <taxon>Stachybotrys</taxon>
    </lineage>
</organism>
<reference evidence="1 2" key="1">
    <citation type="journal article" date="2014" name="BMC Genomics">
        <title>Comparative genome sequencing reveals chemotype-specific gene clusters in the toxigenic black mold Stachybotrys.</title>
        <authorList>
            <person name="Semeiks J."/>
            <person name="Borek D."/>
            <person name="Otwinowski Z."/>
            <person name="Grishin N.V."/>
        </authorList>
    </citation>
    <scope>NUCLEOTIDE SEQUENCE [LARGE SCALE GENOMIC DNA]</scope>
    <source>
        <strain evidence="1 2">IBT 40285</strain>
    </source>
</reference>
<dbReference type="OMA" id="THHKHGK"/>
<accession>A0A084R1Q3</accession>
<dbReference type="AlphaFoldDB" id="A0A084R1Q3"/>
<evidence type="ECO:0000313" key="1">
    <source>
        <dbReference type="EMBL" id="KFA70138.1"/>
    </source>
</evidence>
<dbReference type="EMBL" id="KL659302">
    <property type="protein sequence ID" value="KFA70138.1"/>
    <property type="molecule type" value="Genomic_DNA"/>
</dbReference>
<gene>
    <name evidence="1" type="ORF">S40285_06614</name>
</gene>